<dbReference type="EMBL" id="VUKA01000036">
    <property type="protein sequence ID" value="KAA2211323.1"/>
    <property type="molecule type" value="Genomic_DNA"/>
</dbReference>
<dbReference type="AlphaFoldDB" id="A0A5B2TB64"/>
<dbReference type="Proteomes" id="UP000322110">
    <property type="component" value="Unassembled WGS sequence"/>
</dbReference>
<dbReference type="Pfam" id="PF11666">
    <property type="entry name" value="DUF2933"/>
    <property type="match status" value="1"/>
</dbReference>
<keyword evidence="1" id="KW-1133">Transmembrane helix</keyword>
<evidence type="ECO:0000313" key="2">
    <source>
        <dbReference type="EMBL" id="KAA2211323.1"/>
    </source>
</evidence>
<keyword evidence="1" id="KW-0472">Membrane</keyword>
<keyword evidence="3" id="KW-1185">Reference proteome</keyword>
<proteinExistence type="predicted"/>
<organism evidence="2 3">
    <name type="scientific">Teichococcus oryzae</name>
    <dbReference type="NCBI Taxonomy" id="1608942"/>
    <lineage>
        <taxon>Bacteria</taxon>
        <taxon>Pseudomonadati</taxon>
        <taxon>Pseudomonadota</taxon>
        <taxon>Alphaproteobacteria</taxon>
        <taxon>Acetobacterales</taxon>
        <taxon>Roseomonadaceae</taxon>
        <taxon>Roseomonas</taxon>
    </lineage>
</organism>
<reference evidence="2 3" key="1">
    <citation type="journal article" date="2015" name="Int. J. Syst. Evol. Microbiol.">
        <title>Roseomonas oryzae sp. nov., isolated from paddy rhizosphere soil.</title>
        <authorList>
            <person name="Ramaprasad E.V."/>
            <person name="Sasikala Ch."/>
            <person name="Ramana Ch.V."/>
        </authorList>
    </citation>
    <scope>NUCLEOTIDE SEQUENCE [LARGE SCALE GENOMIC DNA]</scope>
    <source>
        <strain evidence="2 3">KCTC 42542</strain>
    </source>
</reference>
<protein>
    <submittedName>
        <fullName evidence="2">DUF2933 domain-containing protein</fullName>
    </submittedName>
</protein>
<feature type="transmembrane region" description="Helical" evidence="1">
    <location>
        <begin position="36"/>
        <end position="55"/>
    </location>
</feature>
<gene>
    <name evidence="2" type="ORF">F0Q34_20760</name>
</gene>
<feature type="transmembrane region" description="Helical" evidence="1">
    <location>
        <begin position="12"/>
        <end position="30"/>
    </location>
</feature>
<evidence type="ECO:0000313" key="3">
    <source>
        <dbReference type="Proteomes" id="UP000322110"/>
    </source>
</evidence>
<evidence type="ECO:0000256" key="1">
    <source>
        <dbReference type="SAM" id="Phobius"/>
    </source>
</evidence>
<name>A0A5B2TB64_9PROT</name>
<comment type="caution">
    <text evidence="2">The sequence shown here is derived from an EMBL/GenBank/DDBJ whole genome shotgun (WGS) entry which is preliminary data.</text>
</comment>
<dbReference type="RefSeq" id="WP_149814289.1">
    <property type="nucleotide sequence ID" value="NZ_VUKA01000036.1"/>
</dbReference>
<sequence>MHDHAESSWWRSRTGIAVIGLGLIAAFYVLREHYAHVFGVLPYLLLLACPLMHLFMHHGRVGHEAGDEARSRAQRGRS</sequence>
<dbReference type="OrthoDB" id="7285349at2"/>
<keyword evidence="1" id="KW-0812">Transmembrane</keyword>
<accession>A0A5B2TB64</accession>
<dbReference type="InterPro" id="IPR021682">
    <property type="entry name" value="DUF2933"/>
</dbReference>